<keyword evidence="1" id="KW-0812">Transmembrane</keyword>
<keyword evidence="1" id="KW-1133">Transmembrane helix</keyword>
<evidence type="ECO:0000256" key="2">
    <source>
        <dbReference type="SAM" id="SignalP"/>
    </source>
</evidence>
<dbReference type="Proteomes" id="UP000318422">
    <property type="component" value="Unassembled WGS sequence"/>
</dbReference>
<feature type="signal peptide" evidence="2">
    <location>
        <begin position="1"/>
        <end position="26"/>
    </location>
</feature>
<dbReference type="NCBIfam" id="NF033919">
    <property type="entry name" value="PA2779_fam"/>
    <property type="match status" value="1"/>
</dbReference>
<dbReference type="EMBL" id="BJNV01000037">
    <property type="protein sequence ID" value="GEC96162.1"/>
    <property type="molecule type" value="Genomic_DNA"/>
</dbReference>
<organism evidence="3 4">
    <name type="scientific">Zoogloea ramigera</name>
    <dbReference type="NCBI Taxonomy" id="350"/>
    <lineage>
        <taxon>Bacteria</taxon>
        <taxon>Pseudomonadati</taxon>
        <taxon>Pseudomonadota</taxon>
        <taxon>Betaproteobacteria</taxon>
        <taxon>Rhodocyclales</taxon>
        <taxon>Zoogloeaceae</taxon>
        <taxon>Zoogloea</taxon>
    </lineage>
</organism>
<proteinExistence type="predicted"/>
<feature type="chain" id="PRO_5021445021" description="PA2779 family protein" evidence="2">
    <location>
        <begin position="27"/>
        <end position="133"/>
    </location>
</feature>
<dbReference type="InterPro" id="IPR046735">
    <property type="entry name" value="PA2779-like"/>
</dbReference>
<feature type="transmembrane region" description="Helical" evidence="1">
    <location>
        <begin position="106"/>
        <end position="126"/>
    </location>
</feature>
<sequence length="133" mass="14091">MRLKQTLAALLIVSTTHVGFVQTAQAAMVGTEAVAQASQGAAARSADEARSQLNDAFARADVQARLQALGVDSRDASERVAALTDDEATRLAGEIDKAPAGGIIEVILFVFFVLLVTDILGFTKVFPFTRSIR</sequence>
<dbReference type="RefSeq" id="WP_141352209.1">
    <property type="nucleotide sequence ID" value="NZ_BJNV01000037.1"/>
</dbReference>
<dbReference type="Pfam" id="PF20332">
    <property type="entry name" value="DUF6627"/>
    <property type="match status" value="1"/>
</dbReference>
<dbReference type="InterPro" id="IPR016924">
    <property type="entry name" value="UCP029543"/>
</dbReference>
<keyword evidence="4" id="KW-1185">Reference proteome</keyword>
<dbReference type="PIRSF" id="PIRSF029543">
    <property type="entry name" value="UCP029543"/>
    <property type="match status" value="1"/>
</dbReference>
<evidence type="ECO:0000313" key="4">
    <source>
        <dbReference type="Proteomes" id="UP000318422"/>
    </source>
</evidence>
<gene>
    <name evidence="3" type="ORF">ZRA01_22350</name>
</gene>
<keyword evidence="2" id="KW-0732">Signal</keyword>
<dbReference type="OrthoDB" id="7651521at2"/>
<accession>A0A4Y4CVL5</accession>
<evidence type="ECO:0000256" key="1">
    <source>
        <dbReference type="SAM" id="Phobius"/>
    </source>
</evidence>
<dbReference type="AlphaFoldDB" id="A0A4Y4CVL5"/>
<name>A0A4Y4CVL5_ZOORA</name>
<comment type="caution">
    <text evidence="3">The sequence shown here is derived from an EMBL/GenBank/DDBJ whole genome shotgun (WGS) entry which is preliminary data.</text>
</comment>
<evidence type="ECO:0000313" key="3">
    <source>
        <dbReference type="EMBL" id="GEC96162.1"/>
    </source>
</evidence>
<protein>
    <recommendedName>
        <fullName evidence="5">PA2779 family protein</fullName>
    </recommendedName>
</protein>
<evidence type="ECO:0008006" key="5">
    <source>
        <dbReference type="Google" id="ProtNLM"/>
    </source>
</evidence>
<keyword evidence="1" id="KW-0472">Membrane</keyword>
<reference evidence="3 4" key="1">
    <citation type="submission" date="2019-06" db="EMBL/GenBank/DDBJ databases">
        <title>Whole genome shotgun sequence of Zoogloea ramigera NBRC 15342.</title>
        <authorList>
            <person name="Hosoyama A."/>
            <person name="Uohara A."/>
            <person name="Ohji S."/>
            <person name="Ichikawa N."/>
        </authorList>
    </citation>
    <scope>NUCLEOTIDE SEQUENCE [LARGE SCALE GENOMIC DNA]</scope>
    <source>
        <strain evidence="3 4">NBRC 15342</strain>
    </source>
</reference>